<proteinExistence type="predicted"/>
<sequence>MTKNGYPVENNHCSQSHKSLRSMDEPFTPSPIQIYIMEKVLTEGSAERKQHQLIDNNKTGYAVSNSNLLSPIIQADSPPPNLLMNRIIMSEEESEGSLFIFSEIKKLKASGIILTPAAIERMLILHISGKGPTEDHIKNIASEYNVPIDRVKLWFKTQKENDEEIKKARYQIWND</sequence>
<reference evidence="2 3" key="1">
    <citation type="journal article" date="2014" name="Genome Biol. Evol.">
        <title>The genome of the myxosporean Thelohanellus kitauei shows adaptations to nutrient acquisition within its fish host.</title>
        <authorList>
            <person name="Yang Y."/>
            <person name="Xiong J."/>
            <person name="Zhou Z."/>
            <person name="Huo F."/>
            <person name="Miao W."/>
            <person name="Ran C."/>
            <person name="Liu Y."/>
            <person name="Zhang J."/>
            <person name="Feng J."/>
            <person name="Wang M."/>
            <person name="Wang M."/>
            <person name="Wang L."/>
            <person name="Yao B."/>
        </authorList>
    </citation>
    <scope>NUCLEOTIDE SEQUENCE [LARGE SCALE GENOMIC DNA]</scope>
    <source>
        <strain evidence="2">Wuqing</strain>
    </source>
</reference>
<gene>
    <name evidence="2" type="ORF">RF11_12832</name>
</gene>
<evidence type="ECO:0000313" key="3">
    <source>
        <dbReference type="Proteomes" id="UP000031668"/>
    </source>
</evidence>
<comment type="caution">
    <text evidence="2">The sequence shown here is derived from an EMBL/GenBank/DDBJ whole genome shotgun (WGS) entry which is preliminary data.</text>
</comment>
<dbReference type="AlphaFoldDB" id="A0A0C2IX08"/>
<dbReference type="OrthoDB" id="6159439at2759"/>
<feature type="region of interest" description="Disordered" evidence="1">
    <location>
        <begin position="1"/>
        <end position="24"/>
    </location>
</feature>
<organism evidence="2 3">
    <name type="scientific">Thelohanellus kitauei</name>
    <name type="common">Myxosporean</name>
    <dbReference type="NCBI Taxonomy" id="669202"/>
    <lineage>
        <taxon>Eukaryota</taxon>
        <taxon>Metazoa</taxon>
        <taxon>Cnidaria</taxon>
        <taxon>Myxozoa</taxon>
        <taxon>Myxosporea</taxon>
        <taxon>Bivalvulida</taxon>
        <taxon>Platysporina</taxon>
        <taxon>Myxobolidae</taxon>
        <taxon>Thelohanellus</taxon>
    </lineage>
</organism>
<dbReference type="Proteomes" id="UP000031668">
    <property type="component" value="Unassembled WGS sequence"/>
</dbReference>
<protein>
    <submittedName>
        <fullName evidence="2">Uncharacterized protein</fullName>
    </submittedName>
</protein>
<accession>A0A0C2IX08</accession>
<evidence type="ECO:0000313" key="2">
    <source>
        <dbReference type="EMBL" id="KII61417.1"/>
    </source>
</evidence>
<evidence type="ECO:0000256" key="1">
    <source>
        <dbReference type="SAM" id="MobiDB-lite"/>
    </source>
</evidence>
<keyword evidence="3" id="KW-1185">Reference proteome</keyword>
<name>A0A0C2IX08_THEKT</name>
<dbReference type="EMBL" id="JWZT01005339">
    <property type="protein sequence ID" value="KII61417.1"/>
    <property type="molecule type" value="Genomic_DNA"/>
</dbReference>